<dbReference type="AlphaFoldDB" id="A0A376BLY5"/>
<reference evidence="2 3" key="1">
    <citation type="submission" date="2018-06" db="EMBL/GenBank/DDBJ databases">
        <authorList>
            <consortium name="Pathogen Informatics"/>
            <person name="Doyle S."/>
        </authorList>
    </citation>
    <scope>NUCLEOTIDE SEQUENCE [LARGE SCALE GENOMIC DNA]</scope>
    <source>
        <strain evidence="2 3">NCTC10283</strain>
    </source>
</reference>
<keyword evidence="1" id="KW-0812">Transmembrane</keyword>
<dbReference type="Proteomes" id="UP000254209">
    <property type="component" value="Unassembled WGS sequence"/>
</dbReference>
<proteinExistence type="predicted"/>
<evidence type="ECO:0000256" key="1">
    <source>
        <dbReference type="SAM" id="Phobius"/>
    </source>
</evidence>
<gene>
    <name evidence="2" type="ORF">NCTC10283_00799</name>
</gene>
<protein>
    <submittedName>
        <fullName evidence="2">Uncharacterized protein</fullName>
    </submittedName>
</protein>
<name>A0A376BLY5_9NEIS</name>
<keyword evidence="3" id="KW-1185">Reference proteome</keyword>
<organism evidence="2 3">
    <name type="scientific">Alysiella crassa</name>
    <dbReference type="NCBI Taxonomy" id="153491"/>
    <lineage>
        <taxon>Bacteria</taxon>
        <taxon>Pseudomonadati</taxon>
        <taxon>Pseudomonadota</taxon>
        <taxon>Betaproteobacteria</taxon>
        <taxon>Neisseriales</taxon>
        <taxon>Neisseriaceae</taxon>
        <taxon>Alysiella</taxon>
    </lineage>
</organism>
<keyword evidence="1" id="KW-0472">Membrane</keyword>
<dbReference type="RefSeq" id="WP_034292901.1">
    <property type="nucleotide sequence ID" value="NZ_CP091519.2"/>
</dbReference>
<feature type="transmembrane region" description="Helical" evidence="1">
    <location>
        <begin position="120"/>
        <end position="138"/>
    </location>
</feature>
<dbReference type="STRING" id="1120980.GCA_000745955_01335"/>
<evidence type="ECO:0000313" key="3">
    <source>
        <dbReference type="Proteomes" id="UP000254209"/>
    </source>
</evidence>
<evidence type="ECO:0000313" key="2">
    <source>
        <dbReference type="EMBL" id="SSY70690.1"/>
    </source>
</evidence>
<dbReference type="EMBL" id="UFSO01000002">
    <property type="protein sequence ID" value="SSY70690.1"/>
    <property type="molecule type" value="Genomic_DNA"/>
</dbReference>
<sequence>MKSQTIQNKHYFIEIYSGTVTDFSQRSETHVSGSGSEGSVEINSQVTNHLRFFLVDENGVEKDFQVTDWDIPIRVGHKLTISKLSNKRNVGGVVVGVKNLNTEQIYINNKVINHFSETKYGVFRILSGFLFILILVYMVGTFEGTWIEPFAPYLFGWGCVISFVYGFIQDIRLSSKIEKSLYSILSNI</sequence>
<dbReference type="OrthoDB" id="8614113at2"/>
<accession>A0A376BLY5</accession>
<keyword evidence="1" id="KW-1133">Transmembrane helix</keyword>
<feature type="transmembrane region" description="Helical" evidence="1">
    <location>
        <begin position="150"/>
        <end position="168"/>
    </location>
</feature>